<dbReference type="AlphaFoldDB" id="A0A1X7R623"/>
<protein>
    <recommendedName>
        <fullName evidence="1">triacylglycerol lipase</fullName>
        <ecNumber evidence="1">3.1.1.3</ecNumber>
    </recommendedName>
</protein>
<dbReference type="GO" id="GO:0006629">
    <property type="term" value="P:lipid metabolic process"/>
    <property type="evidence" value="ECO:0007669"/>
    <property type="project" value="InterPro"/>
</dbReference>
<feature type="chain" id="PRO_5013208380" description="triacylglycerol lipase" evidence="3">
    <location>
        <begin position="20"/>
        <end position="369"/>
    </location>
</feature>
<dbReference type="STRING" id="1789683.A0A1X7R623"/>
<dbReference type="InterPro" id="IPR029058">
    <property type="entry name" value="AB_hydrolase_fold"/>
</dbReference>
<evidence type="ECO:0000256" key="3">
    <source>
        <dbReference type="SAM" id="SignalP"/>
    </source>
</evidence>
<dbReference type="OrthoDB" id="406844at2759"/>
<dbReference type="GO" id="GO:0004806">
    <property type="term" value="F:triacylglycerol lipase activity"/>
    <property type="evidence" value="ECO:0007669"/>
    <property type="project" value="UniProtKB-EC"/>
</dbReference>
<gene>
    <name evidence="5" type="ORF">KASA_0L00341G</name>
</gene>
<evidence type="ECO:0000256" key="2">
    <source>
        <dbReference type="ARBA" id="ARBA00022801"/>
    </source>
</evidence>
<dbReference type="InterPro" id="IPR002921">
    <property type="entry name" value="Fungal_lipase-type"/>
</dbReference>
<dbReference type="CDD" id="cd00519">
    <property type="entry name" value="Lipase_3"/>
    <property type="match status" value="1"/>
</dbReference>
<feature type="domain" description="Fungal lipase-type" evidence="4">
    <location>
        <begin position="139"/>
        <end position="303"/>
    </location>
</feature>
<dbReference type="PANTHER" id="PTHR46640:SF3">
    <property type="entry name" value="LIPASE LIH1-RELATED"/>
    <property type="match status" value="1"/>
</dbReference>
<evidence type="ECO:0000256" key="1">
    <source>
        <dbReference type="ARBA" id="ARBA00013279"/>
    </source>
</evidence>
<dbReference type="Gene3D" id="3.40.50.1820">
    <property type="entry name" value="alpha/beta hydrolase"/>
    <property type="match status" value="1"/>
</dbReference>
<accession>A0A1X7R623</accession>
<reference evidence="5 6" key="1">
    <citation type="submission" date="2017-04" db="EMBL/GenBank/DDBJ databases">
        <authorList>
            <person name="Afonso C.L."/>
            <person name="Miller P.J."/>
            <person name="Scott M.A."/>
            <person name="Spackman E."/>
            <person name="Goraichik I."/>
            <person name="Dimitrov K.M."/>
            <person name="Suarez D.L."/>
            <person name="Swayne D.E."/>
        </authorList>
    </citation>
    <scope>NUCLEOTIDE SEQUENCE [LARGE SCALE GENOMIC DNA]</scope>
</reference>
<dbReference type="Proteomes" id="UP000196158">
    <property type="component" value="Unassembled WGS sequence"/>
</dbReference>
<dbReference type="SUPFAM" id="SSF53474">
    <property type="entry name" value="alpha/beta-Hydrolases"/>
    <property type="match status" value="1"/>
</dbReference>
<feature type="signal peptide" evidence="3">
    <location>
        <begin position="1"/>
        <end position="19"/>
    </location>
</feature>
<evidence type="ECO:0000313" key="5">
    <source>
        <dbReference type="EMBL" id="SMN21024.1"/>
    </source>
</evidence>
<sequence>MFPIMYLILLHIMIAVTSSEQIHICATSIESLNDKHIGSKISLDNNEDDSMIWMPDKVYKKILHYSKVCGLTSCMKLGGIVQGKRLDKGGCPSHLKFCYDEDINPTASDTTIALVLEADKGELGSGFIMVDHKSRVITVVFRSSTTTQDWISDFTILPIDYAPVCSKEYKLGIDRGTIKECRDCKMHRGFHVFSKTLSRHFLKKIEGILEDYPDFRVIATGHSLGAALAIMTGIELKLRGYDPLVLTYASPKIFNTEMQGWVNELFGTHEIHEQIIEKGEMFLKQGYFRVIHDDDYIPLLPPFYHTAGIEIVIEKRNLPHEHQDLCYNGPVEKANIITPSMLGEDYVDQLLHTYEHRSYFIDMGACAGY</sequence>
<dbReference type="Pfam" id="PF01764">
    <property type="entry name" value="Lipase_3"/>
    <property type="match status" value="1"/>
</dbReference>
<keyword evidence="3" id="KW-0732">Signal</keyword>
<keyword evidence="6" id="KW-1185">Reference proteome</keyword>
<keyword evidence="2" id="KW-0378">Hydrolase</keyword>
<dbReference type="EMBL" id="FXLY01000007">
    <property type="protein sequence ID" value="SMN21024.1"/>
    <property type="molecule type" value="Genomic_DNA"/>
</dbReference>
<proteinExistence type="predicted"/>
<organism evidence="5 6">
    <name type="scientific">Maudiozyma saulgeensis</name>
    <dbReference type="NCBI Taxonomy" id="1789683"/>
    <lineage>
        <taxon>Eukaryota</taxon>
        <taxon>Fungi</taxon>
        <taxon>Dikarya</taxon>
        <taxon>Ascomycota</taxon>
        <taxon>Saccharomycotina</taxon>
        <taxon>Saccharomycetes</taxon>
        <taxon>Saccharomycetales</taxon>
        <taxon>Saccharomycetaceae</taxon>
        <taxon>Maudiozyma</taxon>
    </lineage>
</organism>
<name>A0A1X7R623_9SACH</name>
<dbReference type="InterPro" id="IPR051299">
    <property type="entry name" value="AB_hydrolase_lip/est"/>
</dbReference>
<dbReference type="PANTHER" id="PTHR46640">
    <property type="entry name" value="TRIACYLGLYCEROL LIPASE, PUTATIVE (AFU_ORTHOLOGUE AFUA_6G06510)-RELATED"/>
    <property type="match status" value="1"/>
</dbReference>
<evidence type="ECO:0000259" key="4">
    <source>
        <dbReference type="Pfam" id="PF01764"/>
    </source>
</evidence>
<evidence type="ECO:0000313" key="6">
    <source>
        <dbReference type="Proteomes" id="UP000196158"/>
    </source>
</evidence>
<dbReference type="EC" id="3.1.1.3" evidence="1"/>